<accession>A0A5A9GL85</accession>
<dbReference type="EMBL" id="VTTN01000006">
    <property type="protein sequence ID" value="KAA0595171.1"/>
    <property type="molecule type" value="Genomic_DNA"/>
</dbReference>
<feature type="transmembrane region" description="Helical" evidence="1">
    <location>
        <begin position="127"/>
        <end position="149"/>
    </location>
</feature>
<dbReference type="Proteomes" id="UP000324927">
    <property type="component" value="Unassembled WGS sequence"/>
</dbReference>
<keyword evidence="3" id="KW-1185">Reference proteome</keyword>
<name>A0A5A9GL85_AZOLI</name>
<keyword evidence="1" id="KW-0472">Membrane</keyword>
<dbReference type="OrthoDB" id="9897021at2"/>
<evidence type="ECO:0000313" key="2">
    <source>
        <dbReference type="EMBL" id="KAA0595171.1"/>
    </source>
</evidence>
<dbReference type="RefSeq" id="WP_149232113.1">
    <property type="nucleotide sequence ID" value="NZ_JALJXJ010000007.1"/>
</dbReference>
<evidence type="ECO:0000256" key="1">
    <source>
        <dbReference type="SAM" id="Phobius"/>
    </source>
</evidence>
<comment type="caution">
    <text evidence="2">The sequence shown here is derived from an EMBL/GenBank/DDBJ whole genome shotgun (WGS) entry which is preliminary data.</text>
</comment>
<protein>
    <submittedName>
        <fullName evidence="2">Uncharacterized protein</fullName>
    </submittedName>
</protein>
<reference evidence="2 3" key="1">
    <citation type="submission" date="2019-08" db="EMBL/GenBank/DDBJ databases">
        <authorList>
            <person name="Grouzdev D."/>
            <person name="Tikhonova E."/>
            <person name="Kravchenko I."/>
        </authorList>
    </citation>
    <scope>NUCLEOTIDE SEQUENCE [LARGE SCALE GENOMIC DNA]</scope>
    <source>
        <strain evidence="2 3">59b</strain>
    </source>
</reference>
<dbReference type="AlphaFoldDB" id="A0A5A9GL85"/>
<organism evidence="2 3">
    <name type="scientific">Azospirillum lipoferum</name>
    <dbReference type="NCBI Taxonomy" id="193"/>
    <lineage>
        <taxon>Bacteria</taxon>
        <taxon>Pseudomonadati</taxon>
        <taxon>Pseudomonadota</taxon>
        <taxon>Alphaproteobacteria</taxon>
        <taxon>Rhodospirillales</taxon>
        <taxon>Azospirillaceae</taxon>
        <taxon>Azospirillum</taxon>
    </lineage>
</organism>
<sequence>MGFLATPVLADDGGDGAPNRAPRSAMEMCDLGVVLVVADDSLQAYVDRVADNAPAEDAVITVTRAHSRSPLAMEKVADGLFTAPYKPGHGVREDNLTVAVSTAAGKCEAKTKLVLESASPTPVRGVGFGRLLTIALVSGLIGSAVTVLLMQRRARRSAVAIPLAKAT</sequence>
<keyword evidence="1" id="KW-1133">Transmembrane helix</keyword>
<gene>
    <name evidence="2" type="ORF">FZ942_16130</name>
</gene>
<evidence type="ECO:0000313" key="3">
    <source>
        <dbReference type="Proteomes" id="UP000324927"/>
    </source>
</evidence>
<proteinExistence type="predicted"/>
<keyword evidence="1" id="KW-0812">Transmembrane</keyword>